<dbReference type="EC" id="2.7.13.3" evidence="2"/>
<evidence type="ECO:0000256" key="4">
    <source>
        <dbReference type="ARBA" id="ARBA00022679"/>
    </source>
</evidence>
<dbReference type="InterPro" id="IPR004358">
    <property type="entry name" value="Sig_transdc_His_kin-like_C"/>
</dbReference>
<evidence type="ECO:0000259" key="11">
    <source>
        <dbReference type="PROSITE" id="PS50109"/>
    </source>
</evidence>
<dbReference type="CDD" id="cd00130">
    <property type="entry name" value="PAS"/>
    <property type="match status" value="1"/>
</dbReference>
<organism evidence="14 15">
    <name type="scientific">Gemmatirosa kalamazoonensis</name>
    <dbReference type="NCBI Taxonomy" id="861299"/>
    <lineage>
        <taxon>Bacteria</taxon>
        <taxon>Pseudomonadati</taxon>
        <taxon>Gemmatimonadota</taxon>
        <taxon>Gemmatimonadia</taxon>
        <taxon>Gemmatimonadales</taxon>
        <taxon>Gemmatimonadaceae</taxon>
        <taxon>Gemmatirosa</taxon>
    </lineage>
</organism>
<dbReference type="Gene3D" id="3.30.565.10">
    <property type="entry name" value="Histidine kinase-like ATPase, C-terminal domain"/>
    <property type="match status" value="1"/>
</dbReference>
<dbReference type="InterPro" id="IPR011006">
    <property type="entry name" value="CheY-like_superfamily"/>
</dbReference>
<reference evidence="14 15" key="1">
    <citation type="journal article" date="2014" name="Genome Announc.">
        <title>Genome Sequence and Methylome of Soil Bacterium Gemmatirosa kalamazoonensis KBS708T, a Member of the Rarely Cultivated Gemmatimonadetes Phylum.</title>
        <authorList>
            <person name="Debruyn J.M."/>
            <person name="Radosevich M."/>
            <person name="Wommack K.E."/>
            <person name="Polson S.W."/>
            <person name="Hauser L.J."/>
            <person name="Fawaz M.N."/>
            <person name="Korlach J."/>
            <person name="Tsai Y.C."/>
        </authorList>
    </citation>
    <scope>NUCLEOTIDE SEQUENCE [LARGE SCALE GENOMIC DNA]</scope>
    <source>
        <strain evidence="14 15">KBS708</strain>
        <plasmid evidence="15">Plasmid 2</plasmid>
    </source>
</reference>
<dbReference type="NCBIfam" id="TIGR00229">
    <property type="entry name" value="sensory_box"/>
    <property type="match status" value="1"/>
</dbReference>
<evidence type="ECO:0000256" key="8">
    <source>
        <dbReference type="ARBA" id="ARBA00023012"/>
    </source>
</evidence>
<dbReference type="SUPFAM" id="SSF55874">
    <property type="entry name" value="ATPase domain of HSP90 chaperone/DNA topoisomerase II/histidine kinase"/>
    <property type="match status" value="1"/>
</dbReference>
<dbReference type="GO" id="GO:0000155">
    <property type="term" value="F:phosphorelay sensor kinase activity"/>
    <property type="evidence" value="ECO:0007669"/>
    <property type="project" value="InterPro"/>
</dbReference>
<dbReference type="Pfam" id="PF00512">
    <property type="entry name" value="HisKA"/>
    <property type="match status" value="1"/>
</dbReference>
<feature type="domain" description="Histidine kinase" evidence="11">
    <location>
        <begin position="146"/>
        <end position="387"/>
    </location>
</feature>
<dbReference type="SMART" id="SM00387">
    <property type="entry name" value="HATPase_c"/>
    <property type="match status" value="1"/>
</dbReference>
<dbReference type="PROSITE" id="PS50109">
    <property type="entry name" value="HIS_KIN"/>
    <property type="match status" value="1"/>
</dbReference>
<dbReference type="KEGG" id="gba:J421_6318"/>
<dbReference type="SMART" id="SM00388">
    <property type="entry name" value="HisKA"/>
    <property type="match status" value="1"/>
</dbReference>
<dbReference type="OrthoDB" id="9764154at2"/>
<feature type="domain" description="PAS" evidence="13">
    <location>
        <begin position="25"/>
        <end position="60"/>
    </location>
</feature>
<keyword evidence="8" id="KW-0902">Two-component regulatory system</keyword>
<feature type="region of interest" description="Disordered" evidence="10">
    <location>
        <begin position="392"/>
        <end position="416"/>
    </location>
</feature>
<dbReference type="PANTHER" id="PTHR43065:SF46">
    <property type="entry name" value="C4-DICARBOXYLATE TRANSPORT SENSOR PROTEIN DCTB"/>
    <property type="match status" value="1"/>
</dbReference>
<evidence type="ECO:0000256" key="10">
    <source>
        <dbReference type="SAM" id="MobiDB-lite"/>
    </source>
</evidence>
<keyword evidence="5" id="KW-0547">Nucleotide-binding</keyword>
<accession>W0RWA1</accession>
<comment type="catalytic activity">
    <reaction evidence="1">
        <text>ATP + protein L-histidine = ADP + protein N-phospho-L-histidine.</text>
        <dbReference type="EC" id="2.7.13.3"/>
    </reaction>
</comment>
<dbReference type="PROSITE" id="PS50110">
    <property type="entry name" value="RESPONSE_REGULATORY"/>
    <property type="match status" value="1"/>
</dbReference>
<evidence type="ECO:0000259" key="13">
    <source>
        <dbReference type="PROSITE" id="PS50112"/>
    </source>
</evidence>
<dbReference type="PROSITE" id="PS50112">
    <property type="entry name" value="PAS"/>
    <property type="match status" value="1"/>
</dbReference>
<dbReference type="SUPFAM" id="SSF47384">
    <property type="entry name" value="Homodimeric domain of signal transducing histidine kinase"/>
    <property type="match status" value="1"/>
</dbReference>
<evidence type="ECO:0000256" key="7">
    <source>
        <dbReference type="ARBA" id="ARBA00022840"/>
    </source>
</evidence>
<keyword evidence="14" id="KW-0614">Plasmid</keyword>
<feature type="domain" description="Response regulatory" evidence="12">
    <location>
        <begin position="422"/>
        <end position="551"/>
    </location>
</feature>
<dbReference type="PANTHER" id="PTHR43065">
    <property type="entry name" value="SENSOR HISTIDINE KINASE"/>
    <property type="match status" value="1"/>
</dbReference>
<dbReference type="InterPro" id="IPR035965">
    <property type="entry name" value="PAS-like_dom_sf"/>
</dbReference>
<dbReference type="SUPFAM" id="SSF52172">
    <property type="entry name" value="CheY-like"/>
    <property type="match status" value="1"/>
</dbReference>
<dbReference type="InterPro" id="IPR001789">
    <property type="entry name" value="Sig_transdc_resp-reg_receiver"/>
</dbReference>
<dbReference type="RefSeq" id="WP_025415143.1">
    <property type="nucleotide sequence ID" value="NZ_CP007130.1"/>
</dbReference>
<dbReference type="Pfam" id="PF02518">
    <property type="entry name" value="HATPase_c"/>
    <property type="match status" value="1"/>
</dbReference>
<protein>
    <recommendedName>
        <fullName evidence="2">histidine kinase</fullName>
        <ecNumber evidence="2">2.7.13.3</ecNumber>
    </recommendedName>
</protein>
<evidence type="ECO:0000256" key="2">
    <source>
        <dbReference type="ARBA" id="ARBA00012438"/>
    </source>
</evidence>
<dbReference type="FunCoup" id="W0RWA1">
    <property type="interactions" value="186"/>
</dbReference>
<dbReference type="Proteomes" id="UP000019151">
    <property type="component" value="Plasmid 2"/>
</dbReference>
<sequence length="558" mass="58742">MTSEDDFCAHAVASGGAGVVAERLDGVIADANEAACRMLGYPRDDLVGKPYSVLCVPEDRTSQSTLRAALVAGKRASHVGRWRYVRQNGTTLVADVITSRAPDGGDGPRHIVWVLHERLAPAPDDPVPDAAVVGERLESLGMLAGGIAHDFNNVLAVVRGNLEFARDALEEQVPDVRTALADLHAVERAAERATSLVRQLLAFGRMQTRSPESLDLNAVVRDVLPLLRLSVGGEIPVQPHPAPSLPRVVADRTQIEQVLMNLVVNARDAVVEAVSQSEAEGSAEGTVHRITISTTYATLDDAGAGRVGVPRAGEYVCVSVTDTGIGMTEETRARIFEPFFTTKSVDRGTGLGLAAAWGMVRQSGGAIHVETRYGAGSTFAVYLPSITSPAIDGDADRNGDLPSRDPSERARAVRERGPARRTVLLAEDDHAVRRVTARILRGAGYRVLEAGDGAGALELWRAYGSEIDALVADMRMPRLGGESLARIVATEQPGFPVVLMTGGAGGGNGHGERGAGSAAHTEVLAARAGDVPPLEKPFAAASLLDRLAALLPAGDAVR</sequence>
<dbReference type="CDD" id="cd00156">
    <property type="entry name" value="REC"/>
    <property type="match status" value="1"/>
</dbReference>
<keyword evidence="4" id="KW-0808">Transferase</keyword>
<dbReference type="InterPro" id="IPR005467">
    <property type="entry name" value="His_kinase_dom"/>
</dbReference>
<feature type="modified residue" description="4-aspartylphosphate" evidence="9">
    <location>
        <position position="473"/>
    </location>
</feature>
<evidence type="ECO:0000256" key="5">
    <source>
        <dbReference type="ARBA" id="ARBA00022741"/>
    </source>
</evidence>
<dbReference type="SUPFAM" id="SSF55785">
    <property type="entry name" value="PYP-like sensor domain (PAS domain)"/>
    <property type="match status" value="1"/>
</dbReference>
<dbReference type="eggNOG" id="COG4191">
    <property type="taxonomic scope" value="Bacteria"/>
</dbReference>
<dbReference type="Gene3D" id="3.30.450.20">
    <property type="entry name" value="PAS domain"/>
    <property type="match status" value="1"/>
</dbReference>
<dbReference type="InterPro" id="IPR003594">
    <property type="entry name" value="HATPase_dom"/>
</dbReference>
<keyword evidence="15" id="KW-1185">Reference proteome</keyword>
<evidence type="ECO:0000256" key="3">
    <source>
        <dbReference type="ARBA" id="ARBA00022553"/>
    </source>
</evidence>
<evidence type="ECO:0000256" key="9">
    <source>
        <dbReference type="PROSITE-ProRule" id="PRU00169"/>
    </source>
</evidence>
<name>W0RWA1_9BACT</name>
<keyword evidence="7" id="KW-0067">ATP-binding</keyword>
<evidence type="ECO:0000313" key="14">
    <source>
        <dbReference type="EMBL" id="AHG93853.1"/>
    </source>
</evidence>
<proteinExistence type="predicted"/>
<dbReference type="Gene3D" id="1.10.287.130">
    <property type="match status" value="1"/>
</dbReference>
<geneLocation type="plasmid" evidence="14 15">
    <name>2</name>
</geneLocation>
<dbReference type="InterPro" id="IPR036097">
    <property type="entry name" value="HisK_dim/P_sf"/>
</dbReference>
<feature type="compositionally biased region" description="Basic and acidic residues" evidence="10">
    <location>
        <begin position="394"/>
        <end position="416"/>
    </location>
</feature>
<keyword evidence="6" id="KW-0418">Kinase</keyword>
<evidence type="ECO:0000256" key="1">
    <source>
        <dbReference type="ARBA" id="ARBA00000085"/>
    </source>
</evidence>
<dbReference type="HOGENOM" id="CLU_000445_114_51_0"/>
<dbReference type="InParanoid" id="W0RWA1"/>
<dbReference type="SMART" id="SM00448">
    <property type="entry name" value="REC"/>
    <property type="match status" value="1"/>
</dbReference>
<evidence type="ECO:0000259" key="12">
    <source>
        <dbReference type="PROSITE" id="PS50110"/>
    </source>
</evidence>
<dbReference type="InterPro" id="IPR000014">
    <property type="entry name" value="PAS"/>
</dbReference>
<dbReference type="Pfam" id="PF13426">
    <property type="entry name" value="PAS_9"/>
    <property type="match status" value="1"/>
</dbReference>
<dbReference type="AlphaFoldDB" id="W0RWA1"/>
<dbReference type="SMART" id="SM00091">
    <property type="entry name" value="PAS"/>
    <property type="match status" value="1"/>
</dbReference>
<gene>
    <name evidence="14" type="ORF">J421_6318</name>
</gene>
<dbReference type="EMBL" id="CP007130">
    <property type="protein sequence ID" value="AHG93853.1"/>
    <property type="molecule type" value="Genomic_DNA"/>
</dbReference>
<dbReference type="PRINTS" id="PR00344">
    <property type="entry name" value="BCTRLSENSOR"/>
</dbReference>
<keyword evidence="3 9" id="KW-0597">Phosphoprotein</keyword>
<dbReference type="InterPro" id="IPR003661">
    <property type="entry name" value="HisK_dim/P_dom"/>
</dbReference>
<dbReference type="InterPro" id="IPR036890">
    <property type="entry name" value="HATPase_C_sf"/>
</dbReference>
<dbReference type="Pfam" id="PF00072">
    <property type="entry name" value="Response_reg"/>
    <property type="match status" value="1"/>
</dbReference>
<dbReference type="Gene3D" id="3.40.50.2300">
    <property type="match status" value="1"/>
</dbReference>
<evidence type="ECO:0000256" key="6">
    <source>
        <dbReference type="ARBA" id="ARBA00022777"/>
    </source>
</evidence>
<evidence type="ECO:0000313" key="15">
    <source>
        <dbReference type="Proteomes" id="UP000019151"/>
    </source>
</evidence>
<dbReference type="GO" id="GO:0005524">
    <property type="term" value="F:ATP binding"/>
    <property type="evidence" value="ECO:0007669"/>
    <property type="project" value="UniProtKB-KW"/>
</dbReference>
<dbReference type="CDD" id="cd00082">
    <property type="entry name" value="HisKA"/>
    <property type="match status" value="1"/>
</dbReference>